<reference evidence="2" key="1">
    <citation type="submission" date="2010-05" db="EMBL/GenBank/DDBJ databases">
        <title>The Genome Sequence of Magnaporthe poae strain ATCC 64411.</title>
        <authorList>
            <consortium name="The Broad Institute Genome Sequencing Platform"/>
            <consortium name="Broad Institute Genome Sequencing Center for Infectious Disease"/>
            <person name="Ma L.-J."/>
            <person name="Dead R."/>
            <person name="Young S."/>
            <person name="Zeng Q."/>
            <person name="Koehrsen M."/>
            <person name="Alvarado L."/>
            <person name="Berlin A."/>
            <person name="Chapman S.B."/>
            <person name="Chen Z."/>
            <person name="Freedman E."/>
            <person name="Gellesch M."/>
            <person name="Goldberg J."/>
            <person name="Griggs A."/>
            <person name="Gujja S."/>
            <person name="Heilman E.R."/>
            <person name="Heiman D."/>
            <person name="Hepburn T."/>
            <person name="Howarth C."/>
            <person name="Jen D."/>
            <person name="Larson L."/>
            <person name="Mehta T."/>
            <person name="Neiman D."/>
            <person name="Pearson M."/>
            <person name="Roberts A."/>
            <person name="Saif S."/>
            <person name="Shea T."/>
            <person name="Shenoy N."/>
            <person name="Sisk P."/>
            <person name="Stolte C."/>
            <person name="Sykes S."/>
            <person name="Walk T."/>
            <person name="White J."/>
            <person name="Yandava C."/>
            <person name="Haas B."/>
            <person name="Nusbaum C."/>
            <person name="Birren B."/>
        </authorList>
    </citation>
    <scope>NUCLEOTIDE SEQUENCE</scope>
    <source>
        <strain evidence="2">ATCC 64411</strain>
    </source>
</reference>
<protein>
    <submittedName>
        <fullName evidence="2">Uncharacterized protein</fullName>
    </submittedName>
</protein>
<dbReference type="AlphaFoldDB" id="A0A0H2TJL0"/>
<evidence type="ECO:0000256" key="1">
    <source>
        <dbReference type="SAM" id="MobiDB-lite"/>
    </source>
</evidence>
<dbReference type="OrthoDB" id="438440at2759"/>
<gene>
    <name evidence="2" type="ORF">MAPG_02710</name>
</gene>
<proteinExistence type="predicted"/>
<dbReference type="VEuPathDB" id="FungiDB:MAPG_02710"/>
<dbReference type="EMBL" id="GL876967">
    <property type="protein sequence ID" value="KLU83657.1"/>
    <property type="molecule type" value="Genomic_DNA"/>
</dbReference>
<feature type="compositionally biased region" description="Basic and acidic residues" evidence="1">
    <location>
        <begin position="59"/>
        <end position="76"/>
    </location>
</feature>
<feature type="non-terminal residue" evidence="2">
    <location>
        <position position="1"/>
    </location>
</feature>
<evidence type="ECO:0000313" key="2">
    <source>
        <dbReference type="EMBL" id="KLU83657.1"/>
    </source>
</evidence>
<name>A0A0H2TJL0_MAGP6</name>
<organism evidence="2">
    <name type="scientific">Magnaporthiopsis poae (strain ATCC 64411 / 73-15)</name>
    <name type="common">Kentucky bluegrass fungus</name>
    <name type="synonym">Magnaporthe poae</name>
    <dbReference type="NCBI Taxonomy" id="644358"/>
    <lineage>
        <taxon>Eukaryota</taxon>
        <taxon>Fungi</taxon>
        <taxon>Dikarya</taxon>
        <taxon>Ascomycota</taxon>
        <taxon>Pezizomycotina</taxon>
        <taxon>Sordariomycetes</taxon>
        <taxon>Sordariomycetidae</taxon>
        <taxon>Magnaporthales</taxon>
        <taxon>Magnaporthaceae</taxon>
        <taxon>Magnaporthiopsis</taxon>
    </lineage>
</organism>
<accession>A0A0H2TJL0</accession>
<reference evidence="2" key="2">
    <citation type="submission" date="2011-03" db="EMBL/GenBank/DDBJ databases">
        <title>Annotation of Magnaporthe poae ATCC 64411.</title>
        <authorList>
            <person name="Ma L.-J."/>
            <person name="Dead R."/>
            <person name="Young S.K."/>
            <person name="Zeng Q."/>
            <person name="Gargeya S."/>
            <person name="Fitzgerald M."/>
            <person name="Haas B."/>
            <person name="Abouelleil A."/>
            <person name="Alvarado L."/>
            <person name="Arachchi H.M."/>
            <person name="Berlin A."/>
            <person name="Brown A."/>
            <person name="Chapman S.B."/>
            <person name="Chen Z."/>
            <person name="Dunbar C."/>
            <person name="Freedman E."/>
            <person name="Gearin G."/>
            <person name="Gellesch M."/>
            <person name="Goldberg J."/>
            <person name="Griggs A."/>
            <person name="Gujja S."/>
            <person name="Heiman D."/>
            <person name="Howarth C."/>
            <person name="Larson L."/>
            <person name="Lui A."/>
            <person name="MacDonald P.J.P."/>
            <person name="Mehta T."/>
            <person name="Montmayeur A."/>
            <person name="Murphy C."/>
            <person name="Neiman D."/>
            <person name="Pearson M."/>
            <person name="Priest M."/>
            <person name="Roberts A."/>
            <person name="Saif S."/>
            <person name="Shea T."/>
            <person name="Shenoy N."/>
            <person name="Sisk P."/>
            <person name="Stolte C."/>
            <person name="Sykes S."/>
            <person name="Yandava C."/>
            <person name="Wortman J."/>
            <person name="Nusbaum C."/>
            <person name="Birren B."/>
        </authorList>
    </citation>
    <scope>NUCLEOTIDE SEQUENCE</scope>
    <source>
        <strain evidence="2">ATCC 64411</strain>
    </source>
</reference>
<sequence>PAAGEGLASRGVLERLAEVLRGEGDAKMPTRLKLWELFFAHRDYFWRLGLCVPGGDPADWGRDRYRFEPPPRQDEL</sequence>
<feature type="region of interest" description="Disordered" evidence="1">
    <location>
        <begin position="55"/>
        <end position="76"/>
    </location>
</feature>